<evidence type="ECO:0000313" key="9">
    <source>
        <dbReference type="Proteomes" id="UP001596035"/>
    </source>
</evidence>
<feature type="region of interest" description="Disordered" evidence="6">
    <location>
        <begin position="54"/>
        <end position="81"/>
    </location>
</feature>
<dbReference type="Proteomes" id="UP001596035">
    <property type="component" value="Unassembled WGS sequence"/>
</dbReference>
<organism evidence="8 9">
    <name type="scientific">Streptomyces atrovirens</name>
    <dbReference type="NCBI Taxonomy" id="285556"/>
    <lineage>
        <taxon>Bacteria</taxon>
        <taxon>Bacillati</taxon>
        <taxon>Actinomycetota</taxon>
        <taxon>Actinomycetes</taxon>
        <taxon>Kitasatosporales</taxon>
        <taxon>Streptomycetaceae</taxon>
        <taxon>Streptomyces</taxon>
    </lineage>
</organism>
<comment type="pathway">
    <text evidence="1">Cell wall biogenesis; peptidoglycan biosynthesis.</text>
</comment>
<reference evidence="9" key="1">
    <citation type="journal article" date="2019" name="Int. J. Syst. Evol. Microbiol.">
        <title>The Global Catalogue of Microorganisms (GCM) 10K type strain sequencing project: providing services to taxonomists for standard genome sequencing and annotation.</title>
        <authorList>
            <consortium name="The Broad Institute Genomics Platform"/>
            <consortium name="The Broad Institute Genome Sequencing Center for Infectious Disease"/>
            <person name="Wu L."/>
            <person name="Ma J."/>
        </authorList>
    </citation>
    <scope>NUCLEOTIDE SEQUENCE [LARGE SCALE GENOMIC DNA]</scope>
    <source>
        <strain evidence="9">CGMCC 4.7131</strain>
    </source>
</reference>
<name>A0ABW0E304_9ACTN</name>
<dbReference type="InterPro" id="IPR038063">
    <property type="entry name" value="Transpep_catalytic_dom"/>
</dbReference>
<dbReference type="CDD" id="cd16913">
    <property type="entry name" value="YkuD_like"/>
    <property type="match status" value="1"/>
</dbReference>
<dbReference type="SUPFAM" id="SSF141523">
    <property type="entry name" value="L,D-transpeptidase catalytic domain-like"/>
    <property type="match status" value="1"/>
</dbReference>
<protein>
    <submittedName>
        <fullName evidence="8">L,D-transpeptidase family protein</fullName>
    </submittedName>
</protein>
<dbReference type="EMBL" id="JBHSKN010000031">
    <property type="protein sequence ID" value="MFC5244409.1"/>
    <property type="molecule type" value="Genomic_DNA"/>
</dbReference>
<keyword evidence="2" id="KW-0808">Transferase</keyword>
<proteinExistence type="predicted"/>
<keyword evidence="5" id="KW-0961">Cell wall biogenesis/degradation</keyword>
<evidence type="ECO:0000256" key="6">
    <source>
        <dbReference type="SAM" id="MobiDB-lite"/>
    </source>
</evidence>
<gene>
    <name evidence="8" type="ORF">ACFPWV_31620</name>
</gene>
<evidence type="ECO:0000256" key="1">
    <source>
        <dbReference type="ARBA" id="ARBA00004752"/>
    </source>
</evidence>
<evidence type="ECO:0000256" key="5">
    <source>
        <dbReference type="ARBA" id="ARBA00023316"/>
    </source>
</evidence>
<evidence type="ECO:0000256" key="4">
    <source>
        <dbReference type="ARBA" id="ARBA00022984"/>
    </source>
</evidence>
<dbReference type="RefSeq" id="WP_344563715.1">
    <property type="nucleotide sequence ID" value="NZ_BAAATG010000029.1"/>
</dbReference>
<dbReference type="Gene3D" id="2.40.440.10">
    <property type="entry name" value="L,D-transpeptidase catalytic domain-like"/>
    <property type="match status" value="1"/>
</dbReference>
<evidence type="ECO:0000256" key="2">
    <source>
        <dbReference type="ARBA" id="ARBA00022679"/>
    </source>
</evidence>
<feature type="domain" description="L,D-TPase catalytic" evidence="7">
    <location>
        <begin position="63"/>
        <end position="186"/>
    </location>
</feature>
<dbReference type="Pfam" id="PF03734">
    <property type="entry name" value="YkuD"/>
    <property type="match status" value="1"/>
</dbReference>
<evidence type="ECO:0000256" key="3">
    <source>
        <dbReference type="ARBA" id="ARBA00022960"/>
    </source>
</evidence>
<keyword evidence="3" id="KW-0133">Cell shape</keyword>
<keyword evidence="4" id="KW-0573">Peptidoglycan synthesis</keyword>
<evidence type="ECO:0000259" key="7">
    <source>
        <dbReference type="Pfam" id="PF03734"/>
    </source>
</evidence>
<evidence type="ECO:0000313" key="8">
    <source>
        <dbReference type="EMBL" id="MFC5244409.1"/>
    </source>
</evidence>
<dbReference type="InterPro" id="IPR005490">
    <property type="entry name" value="LD_TPept_cat_dom"/>
</dbReference>
<keyword evidence="9" id="KW-1185">Reference proteome</keyword>
<sequence>MNADKGSLRDLITAWAVMTTLTLTPATLTADPAGSGSGSGAEAGAAAPTATTLVFDKNPDDPTDSTLSVHRNGKPRATYRAGSGLGVQDDCARAKGWLPDGNWRIRAGTRTYDGDLVKGYAVRLQDMPCSRGTVTRTEIFIHSETNRDGSEGTSEARRWDGPGDYRSNGCVKLHPADIKAMFRLLDRVGWPTHLRVVP</sequence>
<comment type="caution">
    <text evidence="8">The sequence shown here is derived from an EMBL/GenBank/DDBJ whole genome shotgun (WGS) entry which is preliminary data.</text>
</comment>
<accession>A0ABW0E304</accession>